<feature type="region of interest" description="Disordered" evidence="1">
    <location>
        <begin position="84"/>
        <end position="104"/>
    </location>
</feature>
<dbReference type="EMBL" id="BMAW01128098">
    <property type="protein sequence ID" value="GFU23987.1"/>
    <property type="molecule type" value="Genomic_DNA"/>
</dbReference>
<dbReference type="Proteomes" id="UP000887013">
    <property type="component" value="Unassembled WGS sequence"/>
</dbReference>
<evidence type="ECO:0000313" key="5">
    <source>
        <dbReference type="EMBL" id="GFU23987.1"/>
    </source>
</evidence>
<gene>
    <name evidence="3" type="ORF">NPIL_161971</name>
    <name evidence="4" type="ORF">NPIL_176081</name>
    <name evidence="2" type="ORF">NPIL_191911</name>
    <name evidence="5" type="ORF">NPIL_96331</name>
</gene>
<dbReference type="EMBL" id="BMAW01000181">
    <property type="protein sequence ID" value="GFS67818.1"/>
    <property type="molecule type" value="Genomic_DNA"/>
</dbReference>
<proteinExistence type="predicted"/>
<evidence type="ECO:0000256" key="1">
    <source>
        <dbReference type="SAM" id="MobiDB-lite"/>
    </source>
</evidence>
<feature type="region of interest" description="Disordered" evidence="1">
    <location>
        <begin position="119"/>
        <end position="141"/>
    </location>
</feature>
<dbReference type="EMBL" id="BMAW01071868">
    <property type="protein sequence ID" value="GFT80119.1"/>
    <property type="molecule type" value="Genomic_DNA"/>
</dbReference>
<evidence type="ECO:0000313" key="2">
    <source>
        <dbReference type="EMBL" id="GFS46414.1"/>
    </source>
</evidence>
<name>A0A8X6MMK0_NEPPI</name>
<organism evidence="3 6">
    <name type="scientific">Nephila pilipes</name>
    <name type="common">Giant wood spider</name>
    <name type="synonym">Nephila maculata</name>
    <dbReference type="NCBI Taxonomy" id="299642"/>
    <lineage>
        <taxon>Eukaryota</taxon>
        <taxon>Metazoa</taxon>
        <taxon>Ecdysozoa</taxon>
        <taxon>Arthropoda</taxon>
        <taxon>Chelicerata</taxon>
        <taxon>Arachnida</taxon>
        <taxon>Araneae</taxon>
        <taxon>Araneomorphae</taxon>
        <taxon>Entelegynae</taxon>
        <taxon>Araneoidea</taxon>
        <taxon>Nephilidae</taxon>
        <taxon>Nephila</taxon>
    </lineage>
</organism>
<reference evidence="3" key="1">
    <citation type="submission" date="2020-08" db="EMBL/GenBank/DDBJ databases">
        <title>Multicomponent nature underlies the extraordinary mechanical properties of spider dragline silk.</title>
        <authorList>
            <person name="Kono N."/>
            <person name="Nakamura H."/>
            <person name="Mori M."/>
            <person name="Yoshida Y."/>
            <person name="Ohtoshi R."/>
            <person name="Malay A.D."/>
            <person name="Moran D.A.P."/>
            <person name="Tomita M."/>
            <person name="Numata K."/>
            <person name="Arakawa K."/>
        </authorList>
    </citation>
    <scope>NUCLEOTIDE SEQUENCE</scope>
</reference>
<comment type="caution">
    <text evidence="3">The sequence shown here is derived from an EMBL/GenBank/DDBJ whole genome shotgun (WGS) entry which is preliminary data.</text>
</comment>
<dbReference type="AlphaFoldDB" id="A0A8X6MMK0"/>
<protein>
    <submittedName>
        <fullName evidence="3">Uncharacterized protein</fullName>
    </submittedName>
</protein>
<sequence length="141" mass="16386">MSSENYDEAIKLLNERFGKKKCNNVVEEKHCTTEIQNEFDEPVINNPSVEPDSRISIDNFRDTSKKKNNNEVQDVLKRIFNDVSMDSNDSANNTNESCPKTDFSHELEKVDNLMNQYEHNESVDNKGRKKKHKEKTCAMKN</sequence>
<evidence type="ECO:0000313" key="6">
    <source>
        <dbReference type="Proteomes" id="UP000887013"/>
    </source>
</evidence>
<keyword evidence="6" id="KW-1185">Reference proteome</keyword>
<evidence type="ECO:0000313" key="3">
    <source>
        <dbReference type="EMBL" id="GFS67818.1"/>
    </source>
</evidence>
<feature type="compositionally biased region" description="Polar residues" evidence="1">
    <location>
        <begin position="84"/>
        <end position="98"/>
    </location>
</feature>
<accession>A0A8X6MMK0</accession>
<dbReference type="EMBL" id="BMAW01090765">
    <property type="protein sequence ID" value="GFS46414.1"/>
    <property type="molecule type" value="Genomic_DNA"/>
</dbReference>
<evidence type="ECO:0000313" key="4">
    <source>
        <dbReference type="EMBL" id="GFT80119.1"/>
    </source>
</evidence>